<dbReference type="SMART" id="SM01034">
    <property type="entry name" value="BLUF"/>
    <property type="match status" value="1"/>
</dbReference>
<dbReference type="InterPro" id="IPR036046">
    <property type="entry name" value="Acylphosphatase-like_dom_sf"/>
</dbReference>
<reference evidence="2" key="1">
    <citation type="submission" date="2020-10" db="EMBL/GenBank/DDBJ databases">
        <title>Connecting structure to function with the recovery of over 1000 high-quality activated sludge metagenome-assembled genomes encoding full-length rRNA genes using long-read sequencing.</title>
        <authorList>
            <person name="Singleton C.M."/>
            <person name="Petriglieri F."/>
            <person name="Kristensen J.M."/>
            <person name="Kirkegaard R.H."/>
            <person name="Michaelsen T.Y."/>
            <person name="Andersen M.H."/>
            <person name="Karst S.M."/>
            <person name="Dueholm M.S."/>
            <person name="Nielsen P.H."/>
            <person name="Albertsen M."/>
        </authorList>
    </citation>
    <scope>NUCLEOTIDE SEQUENCE</scope>
    <source>
        <strain evidence="2">Hirt_18-Q3-R61-65_BATAC.395</strain>
    </source>
</reference>
<protein>
    <submittedName>
        <fullName evidence="2">BLUF domain-containing protein</fullName>
    </submittedName>
</protein>
<dbReference type="Proteomes" id="UP000886689">
    <property type="component" value="Unassembled WGS sequence"/>
</dbReference>
<proteinExistence type="predicted"/>
<accession>A0A9D7K0H1</accession>
<dbReference type="Gene3D" id="3.30.70.100">
    <property type="match status" value="1"/>
</dbReference>
<comment type="caution">
    <text evidence="2">The sequence shown here is derived from an EMBL/GenBank/DDBJ whole genome shotgun (WGS) entry which is preliminary data.</text>
</comment>
<name>A0A9D7K0H1_9PROT</name>
<gene>
    <name evidence="2" type="ORF">IPL58_08560</name>
</gene>
<evidence type="ECO:0000313" key="3">
    <source>
        <dbReference type="Proteomes" id="UP000886689"/>
    </source>
</evidence>
<evidence type="ECO:0000313" key="2">
    <source>
        <dbReference type="EMBL" id="MBK8524164.1"/>
    </source>
</evidence>
<dbReference type="PROSITE" id="PS50925">
    <property type="entry name" value="BLUF"/>
    <property type="match status" value="1"/>
</dbReference>
<dbReference type="EMBL" id="JADJUC010000007">
    <property type="protein sequence ID" value="MBK8524164.1"/>
    <property type="molecule type" value="Genomic_DNA"/>
</dbReference>
<dbReference type="GO" id="GO:0009882">
    <property type="term" value="F:blue light photoreceptor activity"/>
    <property type="evidence" value="ECO:0007669"/>
    <property type="project" value="InterPro"/>
</dbReference>
<feature type="domain" description="BLUF" evidence="1">
    <location>
        <begin position="11"/>
        <end position="102"/>
    </location>
</feature>
<dbReference type="SUPFAM" id="SSF54975">
    <property type="entry name" value="Acylphosphatase/BLUF domain-like"/>
    <property type="match status" value="1"/>
</dbReference>
<organism evidence="2 3">
    <name type="scientific">Candidatus Proximibacter danicus</name>
    <dbReference type="NCBI Taxonomy" id="2954365"/>
    <lineage>
        <taxon>Bacteria</taxon>
        <taxon>Pseudomonadati</taxon>
        <taxon>Pseudomonadota</taxon>
        <taxon>Betaproteobacteria</taxon>
        <taxon>Candidatus Proximibacter</taxon>
    </lineage>
</organism>
<dbReference type="AlphaFoldDB" id="A0A9D7K0H1"/>
<evidence type="ECO:0000259" key="1">
    <source>
        <dbReference type="PROSITE" id="PS50925"/>
    </source>
</evidence>
<dbReference type="Pfam" id="PF04940">
    <property type="entry name" value="BLUF"/>
    <property type="match status" value="1"/>
</dbReference>
<dbReference type="GO" id="GO:0071949">
    <property type="term" value="F:FAD binding"/>
    <property type="evidence" value="ECO:0007669"/>
    <property type="project" value="InterPro"/>
</dbReference>
<sequence length="142" mass="15249">MVVHSSADQAVLTIVYVSAATHPMSEEGLAALLKQARENNASHGVTGVLLYHDGNFMQLLQGPADDVRNIYAAIQSDPRHHMVTPIVDETGLPREFADWAMACGQIDTRTWETLMVKLSPDGSALSDGSAASVLKSFWKAGA</sequence>
<dbReference type="InterPro" id="IPR007024">
    <property type="entry name" value="BLUF_domain"/>
</dbReference>